<gene>
    <name evidence="1" type="ORF">A4W93_27680</name>
</gene>
<dbReference type="STRING" id="946333.A4W93_27680"/>
<proteinExistence type="predicted"/>
<dbReference type="KEGG" id="rgu:A4W93_27680"/>
<dbReference type="Proteomes" id="UP000193427">
    <property type="component" value="Chromosome"/>
</dbReference>
<dbReference type="InterPro" id="IPR020017">
    <property type="entry name" value="XapX_domain"/>
</dbReference>
<dbReference type="InterPro" id="IPR009872">
    <property type="entry name" value="DUF1427"/>
</dbReference>
<keyword evidence="2" id="KW-1185">Reference proteome</keyword>
<dbReference type="NCBIfam" id="TIGR03510">
    <property type="entry name" value="XapX"/>
    <property type="match status" value="1"/>
</dbReference>
<reference evidence="1 2" key="1">
    <citation type="submission" date="2016-04" db="EMBL/GenBank/DDBJ databases">
        <title>Complete genome sequence of natural rubber-degrading, novel Gram-negative bacterium, Rhizobacter gummiphilus strain NS21.</title>
        <authorList>
            <person name="Tabata M."/>
            <person name="Kasai D."/>
            <person name="Fukuda M."/>
        </authorList>
    </citation>
    <scope>NUCLEOTIDE SEQUENCE [LARGE SCALE GENOMIC DNA]</scope>
    <source>
        <strain evidence="1 2">NS21</strain>
    </source>
</reference>
<name>A0A1W6LGN6_9BURK</name>
<dbReference type="AlphaFoldDB" id="A0A1W6LGN6"/>
<organism evidence="1 2">
    <name type="scientific">Piscinibacter gummiphilus</name>
    <dbReference type="NCBI Taxonomy" id="946333"/>
    <lineage>
        <taxon>Bacteria</taxon>
        <taxon>Pseudomonadati</taxon>
        <taxon>Pseudomonadota</taxon>
        <taxon>Betaproteobacteria</taxon>
        <taxon>Burkholderiales</taxon>
        <taxon>Sphaerotilaceae</taxon>
        <taxon>Piscinibacter</taxon>
    </lineage>
</organism>
<sequence length="74" mass="7774">MRAYLLSLLLGVLVGLIYAWFGIRSPAPPTIALVGLLGMLIGEQTPAVLERLSTPPSSVAVVHPADAPGPDRKE</sequence>
<dbReference type="OrthoDB" id="4302993at2"/>
<protein>
    <submittedName>
        <fullName evidence="1">Uncharacterized protein</fullName>
    </submittedName>
</protein>
<dbReference type="Pfam" id="PF07235">
    <property type="entry name" value="DUF1427"/>
    <property type="match status" value="1"/>
</dbReference>
<evidence type="ECO:0000313" key="2">
    <source>
        <dbReference type="Proteomes" id="UP000193427"/>
    </source>
</evidence>
<accession>A0A1W6LGN6</accession>
<evidence type="ECO:0000313" key="1">
    <source>
        <dbReference type="EMBL" id="ARN23378.1"/>
    </source>
</evidence>
<dbReference type="EMBL" id="CP015118">
    <property type="protein sequence ID" value="ARN23378.1"/>
    <property type="molecule type" value="Genomic_DNA"/>
</dbReference>